<proteinExistence type="inferred from homology"/>
<dbReference type="PANTHER" id="PTHR47992">
    <property type="entry name" value="PROTEIN PHOSPHATASE"/>
    <property type="match status" value="1"/>
</dbReference>
<keyword evidence="8" id="KW-1185">Reference proteome</keyword>
<dbReference type="InterPro" id="IPR036457">
    <property type="entry name" value="PPM-type-like_dom_sf"/>
</dbReference>
<accession>A0A7R9LEZ6</accession>
<dbReference type="PROSITE" id="PS51746">
    <property type="entry name" value="PPM_2"/>
    <property type="match status" value="1"/>
</dbReference>
<evidence type="ECO:0000256" key="5">
    <source>
        <dbReference type="SAM" id="MobiDB-lite"/>
    </source>
</evidence>
<evidence type="ECO:0000313" key="8">
    <source>
        <dbReference type="Proteomes" id="UP000728032"/>
    </source>
</evidence>
<dbReference type="PROSITE" id="PS01032">
    <property type="entry name" value="PPM_1"/>
    <property type="match status" value="1"/>
</dbReference>
<protein>
    <recommendedName>
        <fullName evidence="6">PPM-type phosphatase domain-containing protein</fullName>
    </recommendedName>
</protein>
<sequence length="787" mass="87377">MSEPVVECLPSAPPSAPSPPPPTGVSVPIGLRVYASCSQGGRKYMEDNYDLKYQFNGDNELQYIYLGIFDGHGGDVAAKYAKHHLCHNIIRQRGFWSSTDDHVLKAIHKGFIQTHYDMRKEVLNWPKTASGLPSTSGTTASVVFIMNGKYYTGHVGDSRIVLGRKHVRRPGALFAAYLRRPPVHYLFRPHLAQQWNRPKLGHKGPIRRSTSFDQIPFLAVARSLGDLWSFNSQLNTFIVSPEPDLKCIPIDANDQCLLLASDGLWNMMTTQTAVKVLQEVEEDQYSPELLEAIFDAGSARLSPSRALVHFCLNRWYQSRFRADNTTVLAVMLEDNQGIELMKNNQNLPYLREKSLSLLLLSLLPILLLVTTTEGTTAPTVPETTDSSNATELDNSSTCPQSDDTNQSIVLTPLVNLPPNFQTNDNNVFEAIDNSNSNSNPQTIETTTNIDDNDSQSNESSRDSGTSSPPTPTVISASDELTEEEYAALPSLVNLSQNEWELHVVIDPKNLSVNSTDLNAVSISGEENSCLMSGQSSLANINKVIEENTSLNNYIYSKTGFLRHHSQTPNGIMNGMNGSDCVLTPTDNYWSESSSYYQMTSIKPRTSLPLSLVDNHSPVVGVNYSPLISLNDRNTSSMGDNIHGSNSLCIFGALSNATHNPNDNAFQKLSKVFSQSNNEIKSDDTISGDRKKRSILRHSRLLRRISIDSNGAKVRQTLLASRGVKRKCSSDYSPPSKHLRSSLWTRPLVSKEHLMRMSFTRSLKQLAVGRLTRSRLRPIKLLKSFSKK</sequence>
<dbReference type="InterPro" id="IPR000222">
    <property type="entry name" value="PP2C_BS"/>
</dbReference>
<evidence type="ECO:0000256" key="1">
    <source>
        <dbReference type="ARBA" id="ARBA00022723"/>
    </source>
</evidence>
<dbReference type="Proteomes" id="UP000728032">
    <property type="component" value="Unassembled WGS sequence"/>
</dbReference>
<comment type="similarity">
    <text evidence="4">Belongs to the PP2C family.</text>
</comment>
<evidence type="ECO:0000313" key="7">
    <source>
        <dbReference type="EMBL" id="CAD7640494.1"/>
    </source>
</evidence>
<dbReference type="InterPro" id="IPR015655">
    <property type="entry name" value="PP2C"/>
</dbReference>
<feature type="region of interest" description="Disordered" evidence="5">
    <location>
        <begin position="420"/>
        <end position="474"/>
    </location>
</feature>
<dbReference type="Pfam" id="PF00481">
    <property type="entry name" value="PP2C"/>
    <property type="match status" value="2"/>
</dbReference>
<dbReference type="EMBL" id="OC915445">
    <property type="protein sequence ID" value="CAD7640494.1"/>
    <property type="molecule type" value="Genomic_DNA"/>
</dbReference>
<dbReference type="CDD" id="cd00143">
    <property type="entry name" value="PP2Cc"/>
    <property type="match status" value="1"/>
</dbReference>
<feature type="compositionally biased region" description="Polar residues" evidence="5">
    <location>
        <begin position="454"/>
        <end position="474"/>
    </location>
</feature>
<keyword evidence="3 4" id="KW-0904">Protein phosphatase</keyword>
<feature type="region of interest" description="Disordered" evidence="5">
    <location>
        <begin position="1"/>
        <end position="23"/>
    </location>
</feature>
<dbReference type="EMBL" id="CAJPVJ010000620">
    <property type="protein sequence ID" value="CAG2163000.1"/>
    <property type="molecule type" value="Genomic_DNA"/>
</dbReference>
<dbReference type="GO" id="GO:0046872">
    <property type="term" value="F:metal ion binding"/>
    <property type="evidence" value="ECO:0007669"/>
    <property type="project" value="UniProtKB-KW"/>
</dbReference>
<feature type="compositionally biased region" description="Pro residues" evidence="5">
    <location>
        <begin position="11"/>
        <end position="23"/>
    </location>
</feature>
<dbReference type="Gene3D" id="3.60.40.10">
    <property type="entry name" value="PPM-type phosphatase domain"/>
    <property type="match status" value="1"/>
</dbReference>
<feature type="compositionally biased region" description="Polar residues" evidence="5">
    <location>
        <begin position="385"/>
        <end position="405"/>
    </location>
</feature>
<feature type="region of interest" description="Disordered" evidence="5">
    <location>
        <begin position="376"/>
        <end position="405"/>
    </location>
</feature>
<feature type="domain" description="PPM-type phosphatase" evidence="6">
    <location>
        <begin position="32"/>
        <end position="332"/>
    </location>
</feature>
<reference evidence="7" key="1">
    <citation type="submission" date="2020-11" db="EMBL/GenBank/DDBJ databases">
        <authorList>
            <person name="Tran Van P."/>
        </authorList>
    </citation>
    <scope>NUCLEOTIDE SEQUENCE</scope>
</reference>
<dbReference type="InterPro" id="IPR001932">
    <property type="entry name" value="PPM-type_phosphatase-like_dom"/>
</dbReference>
<evidence type="ECO:0000256" key="3">
    <source>
        <dbReference type="ARBA" id="ARBA00022912"/>
    </source>
</evidence>
<dbReference type="OrthoDB" id="10025511at2759"/>
<keyword evidence="1" id="KW-0479">Metal-binding</keyword>
<dbReference type="AlphaFoldDB" id="A0A7R9LEZ6"/>
<keyword evidence="2 4" id="KW-0378">Hydrolase</keyword>
<evidence type="ECO:0000256" key="2">
    <source>
        <dbReference type="ARBA" id="ARBA00022801"/>
    </source>
</evidence>
<dbReference type="SUPFAM" id="SSF81606">
    <property type="entry name" value="PP2C-like"/>
    <property type="match status" value="1"/>
</dbReference>
<organism evidence="7">
    <name type="scientific">Oppiella nova</name>
    <dbReference type="NCBI Taxonomy" id="334625"/>
    <lineage>
        <taxon>Eukaryota</taxon>
        <taxon>Metazoa</taxon>
        <taxon>Ecdysozoa</taxon>
        <taxon>Arthropoda</taxon>
        <taxon>Chelicerata</taxon>
        <taxon>Arachnida</taxon>
        <taxon>Acari</taxon>
        <taxon>Acariformes</taxon>
        <taxon>Sarcoptiformes</taxon>
        <taxon>Oribatida</taxon>
        <taxon>Brachypylina</taxon>
        <taxon>Oppioidea</taxon>
        <taxon>Oppiidae</taxon>
        <taxon>Oppiella</taxon>
    </lineage>
</organism>
<evidence type="ECO:0000256" key="4">
    <source>
        <dbReference type="RuleBase" id="RU003465"/>
    </source>
</evidence>
<name>A0A7R9LEZ6_9ACAR</name>
<gene>
    <name evidence="7" type="ORF">ONB1V03_LOCUS2584</name>
</gene>
<evidence type="ECO:0000259" key="6">
    <source>
        <dbReference type="PROSITE" id="PS51746"/>
    </source>
</evidence>
<feature type="compositionally biased region" description="Polar residues" evidence="5">
    <location>
        <begin position="420"/>
        <end position="441"/>
    </location>
</feature>
<dbReference type="SMART" id="SM00332">
    <property type="entry name" value="PP2Cc"/>
    <property type="match status" value="1"/>
</dbReference>
<dbReference type="GO" id="GO:0004722">
    <property type="term" value="F:protein serine/threonine phosphatase activity"/>
    <property type="evidence" value="ECO:0007669"/>
    <property type="project" value="InterPro"/>
</dbReference>